<gene>
    <name evidence="3" type="ORF">CTI12_AA558740</name>
</gene>
<sequence>MTIEYPEERVKKFFKELETQKSILTSITDTHTKLINTLTSLDETLFKKSHILDTQIADFRKKRQKTLHIRETTIPEREASLAASVQNNFEETTTLIKMFFRKMDSNGLIQFLLENRFSAREEDLAKAALDCVDLLTFVLDAVEDFVGLKMSVVKVEGVADRRCWAYGLLTHTALALPNQGVARSLKERAFKVLEIWKGVLLGSGEATMFLEIVIAFGLKHKFDDQFLMNMVKEFAGGRDMAKFALASGFGDKMGDIIEVGYPLPPAGEGREDMIHEAFFTLSYTSFFRCINFFARDKRISISSVAEDGRTAGDAQLIFPSQQRQTELHSLEAPTAVCEDVKMDDLESIYSISIMGVQESNAEATTFEEGIDYSIDLNIMHEDTLEAPILDLEELANKIRWIKRILHSHQPPRKAMEKNLKVGQLIEMKTFEKGFRCAWFRSKVIDIDLQENRVKLEYYDYDFEQEITWAKIYDVPPYGRKSSLKKKQLMLRPQYPLKYHKSELPPVNSISEICVVIDGAWKVGDKVDWYQDDCYWSATVIKVLRNDKVQVTLPMPPAGQGSDKDKLIAFCKDLRPSLDWSQRNGWTLPTVDGQTAAGAQLIFPSKQGMTSQREEVEHAVAAGSNSPLNASSTTGTGMGISVNSSVERQISEPMDTAVFEDVKTDDMESTASISSIRVEESKAAAAAEEDVDYSVDLNIMHEETLEAPILDLEELANKIKWIKSILHSHQPPSNDRTCWKFSN</sequence>
<feature type="domain" description="Agenet" evidence="2">
    <location>
        <begin position="417"/>
        <end position="482"/>
    </location>
</feature>
<proteinExistence type="inferred from homology"/>
<keyword evidence="1" id="KW-0217">Developmental protein</keyword>
<dbReference type="PANTHER" id="PTHR36805:SF7">
    <property type="entry name" value="AGENET DOMAIN-CONTAINING PROTEIN"/>
    <property type="match status" value="1"/>
</dbReference>
<evidence type="ECO:0000256" key="1">
    <source>
        <dbReference type="RuleBase" id="RU364012"/>
    </source>
</evidence>
<dbReference type="AlphaFoldDB" id="A0A2U1KVQ4"/>
<feature type="domain" description="Agenet" evidence="2">
    <location>
        <begin position="518"/>
        <end position="581"/>
    </location>
</feature>
<evidence type="ECO:0000259" key="2">
    <source>
        <dbReference type="SMART" id="SM00743"/>
    </source>
</evidence>
<dbReference type="SMART" id="SM00743">
    <property type="entry name" value="Agenet"/>
    <property type="match status" value="2"/>
</dbReference>
<comment type="similarity">
    <text evidence="1">Belongs to the Frigida family.</text>
</comment>
<protein>
    <recommendedName>
        <fullName evidence="1">FRIGIDA-like protein</fullName>
    </recommendedName>
</protein>
<accession>A0A2U1KVQ4</accession>
<dbReference type="Pfam" id="PF05641">
    <property type="entry name" value="Agenet"/>
    <property type="match status" value="1"/>
</dbReference>
<dbReference type="InterPro" id="IPR014002">
    <property type="entry name" value="Agenet_dom_plant"/>
</dbReference>
<dbReference type="STRING" id="35608.A0A2U1KVQ4"/>
<dbReference type="Proteomes" id="UP000245207">
    <property type="component" value="Unassembled WGS sequence"/>
</dbReference>
<dbReference type="EMBL" id="PKPP01013511">
    <property type="protein sequence ID" value="PWA40838.1"/>
    <property type="molecule type" value="Genomic_DNA"/>
</dbReference>
<keyword evidence="4" id="KW-1185">Reference proteome</keyword>
<organism evidence="3 4">
    <name type="scientific">Artemisia annua</name>
    <name type="common">Sweet wormwood</name>
    <dbReference type="NCBI Taxonomy" id="35608"/>
    <lineage>
        <taxon>Eukaryota</taxon>
        <taxon>Viridiplantae</taxon>
        <taxon>Streptophyta</taxon>
        <taxon>Embryophyta</taxon>
        <taxon>Tracheophyta</taxon>
        <taxon>Spermatophyta</taxon>
        <taxon>Magnoliopsida</taxon>
        <taxon>eudicotyledons</taxon>
        <taxon>Gunneridae</taxon>
        <taxon>Pentapetalae</taxon>
        <taxon>asterids</taxon>
        <taxon>campanulids</taxon>
        <taxon>Asterales</taxon>
        <taxon>Asteraceae</taxon>
        <taxon>Asteroideae</taxon>
        <taxon>Anthemideae</taxon>
        <taxon>Artemisiinae</taxon>
        <taxon>Artemisia</taxon>
    </lineage>
</organism>
<dbReference type="OrthoDB" id="1917867at2759"/>
<dbReference type="PANTHER" id="PTHR36805">
    <property type="entry name" value="AGENET DOMAIN-CONTAINING PROTEIN"/>
    <property type="match status" value="1"/>
</dbReference>
<keyword evidence="1" id="KW-0287">Flowering</keyword>
<dbReference type="GO" id="GO:0030154">
    <property type="term" value="P:cell differentiation"/>
    <property type="evidence" value="ECO:0007669"/>
    <property type="project" value="UniProtKB-KW"/>
</dbReference>
<evidence type="ECO:0000313" key="4">
    <source>
        <dbReference type="Proteomes" id="UP000245207"/>
    </source>
</evidence>
<keyword evidence="1" id="KW-0221">Differentiation</keyword>
<dbReference type="Pfam" id="PF07899">
    <property type="entry name" value="Frigida"/>
    <property type="match status" value="1"/>
</dbReference>
<dbReference type="InterPro" id="IPR008395">
    <property type="entry name" value="Agenet-like_dom"/>
</dbReference>
<evidence type="ECO:0000313" key="3">
    <source>
        <dbReference type="EMBL" id="PWA40838.1"/>
    </source>
</evidence>
<dbReference type="GO" id="GO:0009908">
    <property type="term" value="P:flower development"/>
    <property type="evidence" value="ECO:0007669"/>
    <property type="project" value="UniProtKB-KW"/>
</dbReference>
<dbReference type="InterPro" id="IPR012474">
    <property type="entry name" value="Frigida"/>
</dbReference>
<reference evidence="3 4" key="1">
    <citation type="journal article" date="2018" name="Mol. Plant">
        <title>The genome of Artemisia annua provides insight into the evolution of Asteraceae family and artemisinin biosynthesis.</title>
        <authorList>
            <person name="Shen Q."/>
            <person name="Zhang L."/>
            <person name="Liao Z."/>
            <person name="Wang S."/>
            <person name="Yan T."/>
            <person name="Shi P."/>
            <person name="Liu M."/>
            <person name="Fu X."/>
            <person name="Pan Q."/>
            <person name="Wang Y."/>
            <person name="Lv Z."/>
            <person name="Lu X."/>
            <person name="Zhang F."/>
            <person name="Jiang W."/>
            <person name="Ma Y."/>
            <person name="Chen M."/>
            <person name="Hao X."/>
            <person name="Li L."/>
            <person name="Tang Y."/>
            <person name="Lv G."/>
            <person name="Zhou Y."/>
            <person name="Sun X."/>
            <person name="Brodelius P.E."/>
            <person name="Rose J.K.C."/>
            <person name="Tang K."/>
        </authorList>
    </citation>
    <scope>NUCLEOTIDE SEQUENCE [LARGE SCALE GENOMIC DNA]</scope>
    <source>
        <strain evidence="4">cv. Huhao1</strain>
        <tissue evidence="3">Leaf</tissue>
    </source>
</reference>
<comment type="caution">
    <text evidence="3">The sequence shown here is derived from an EMBL/GenBank/DDBJ whole genome shotgun (WGS) entry which is preliminary data.</text>
</comment>
<name>A0A2U1KVQ4_ARTAN</name>